<organism evidence="2 3">
    <name type="scientific">Noviherbaspirillum denitrificans</name>
    <dbReference type="NCBI Taxonomy" id="1968433"/>
    <lineage>
        <taxon>Bacteria</taxon>
        <taxon>Pseudomonadati</taxon>
        <taxon>Pseudomonadota</taxon>
        <taxon>Betaproteobacteria</taxon>
        <taxon>Burkholderiales</taxon>
        <taxon>Oxalobacteraceae</taxon>
        <taxon>Noviherbaspirillum</taxon>
    </lineage>
</organism>
<proteinExistence type="predicted"/>
<evidence type="ECO:0000313" key="2">
    <source>
        <dbReference type="EMBL" id="OWW19201.1"/>
    </source>
</evidence>
<dbReference type="EMBL" id="LSTO01000001">
    <property type="protein sequence ID" value="OWW19201.1"/>
    <property type="molecule type" value="Genomic_DNA"/>
</dbReference>
<dbReference type="InterPro" id="IPR003593">
    <property type="entry name" value="AAA+_ATPase"/>
</dbReference>
<evidence type="ECO:0000259" key="1">
    <source>
        <dbReference type="SMART" id="SM00382"/>
    </source>
</evidence>
<dbReference type="Gene3D" id="3.40.50.300">
    <property type="entry name" value="P-loop containing nucleotide triphosphate hydrolases"/>
    <property type="match status" value="1"/>
</dbReference>
<keyword evidence="3" id="KW-1185">Reference proteome</keyword>
<accession>A0A254T971</accession>
<dbReference type="SUPFAM" id="SSF52540">
    <property type="entry name" value="P-loop containing nucleoside triphosphate hydrolases"/>
    <property type="match status" value="1"/>
</dbReference>
<dbReference type="Pfam" id="PF13481">
    <property type="entry name" value="AAA_25"/>
    <property type="match status" value="1"/>
</dbReference>
<evidence type="ECO:0000313" key="3">
    <source>
        <dbReference type="Proteomes" id="UP000197535"/>
    </source>
</evidence>
<gene>
    <name evidence="2" type="ORF">AYR66_06500</name>
</gene>
<sequence length="322" mass="34398">MVRGVLPVEGLAALYGPSGSGKSFLTLDLGAAIASGAGTWFGHRARQSSVTYVCLEGEQGMGKRIKAWSMHHGRPVPDSLQFVTQPFDLRKMDDVTDLANAIKAVGGAGGLVILDTLNRAAPGVDENSSVDMGRVIAAAKHLQSLTGGLVLLVHHTGKDANKGLRGHSSLHAALDGAIEVCQNDDCRTWRIAKSKDDETGCVRGFKLHALVIGVDEDGEDITSCVVLPEDVSEEVKRTAMPRGENQKIAVEVIDGLLRESQVYGQGGAPAGQQCVRLDDAIKAVTERVDADAKHRKQRAKESITSVVEKGIYGCKDGWLWRN</sequence>
<dbReference type="SMART" id="SM00382">
    <property type="entry name" value="AAA"/>
    <property type="match status" value="1"/>
</dbReference>
<reference evidence="2 3" key="1">
    <citation type="submission" date="2016-02" db="EMBL/GenBank/DDBJ databases">
        <authorList>
            <person name="Wen L."/>
            <person name="He K."/>
            <person name="Yang H."/>
        </authorList>
    </citation>
    <scope>NUCLEOTIDE SEQUENCE [LARGE SCALE GENOMIC DNA]</scope>
    <source>
        <strain evidence="2 3">TSA40</strain>
    </source>
</reference>
<protein>
    <recommendedName>
        <fullName evidence="1">AAA+ ATPase domain-containing protein</fullName>
    </recommendedName>
</protein>
<dbReference type="InterPro" id="IPR027417">
    <property type="entry name" value="P-loop_NTPase"/>
</dbReference>
<dbReference type="AlphaFoldDB" id="A0A254T971"/>
<comment type="caution">
    <text evidence="2">The sequence shown here is derived from an EMBL/GenBank/DDBJ whole genome shotgun (WGS) entry which is preliminary data.</text>
</comment>
<feature type="domain" description="AAA+ ATPase" evidence="1">
    <location>
        <begin position="8"/>
        <end position="184"/>
    </location>
</feature>
<name>A0A254T971_9BURK</name>
<dbReference type="Proteomes" id="UP000197535">
    <property type="component" value="Unassembled WGS sequence"/>
</dbReference>